<dbReference type="PANTHER" id="PTHR30576">
    <property type="entry name" value="COLANIC BIOSYNTHESIS UDP-GLUCOSE LIPID CARRIER TRANSFERASE"/>
    <property type="match status" value="1"/>
</dbReference>
<dbReference type="EMBL" id="CP119317">
    <property type="protein sequence ID" value="WEK53929.1"/>
    <property type="molecule type" value="Genomic_DNA"/>
</dbReference>
<keyword evidence="5 7" id="KW-1133">Transmembrane helix</keyword>
<dbReference type="PANTHER" id="PTHR30576:SF0">
    <property type="entry name" value="UNDECAPRENYL-PHOSPHATE N-ACETYLGALACTOSAMINYL 1-PHOSPHATE TRANSFERASE-RELATED"/>
    <property type="match status" value="1"/>
</dbReference>
<keyword evidence="6 7" id="KW-0472">Membrane</keyword>
<organism evidence="9 10">
    <name type="scientific">Candidatus Cohnella colombiensis</name>
    <dbReference type="NCBI Taxonomy" id="3121368"/>
    <lineage>
        <taxon>Bacteria</taxon>
        <taxon>Bacillati</taxon>
        <taxon>Bacillota</taxon>
        <taxon>Bacilli</taxon>
        <taxon>Bacillales</taxon>
        <taxon>Paenibacillaceae</taxon>
        <taxon>Cohnella</taxon>
    </lineage>
</organism>
<dbReference type="NCBIfam" id="TIGR03025">
    <property type="entry name" value="EPS_sugtrans"/>
    <property type="match status" value="1"/>
</dbReference>
<protein>
    <submittedName>
        <fullName evidence="9">Sugar transferase</fullName>
    </submittedName>
</protein>
<feature type="transmembrane region" description="Helical" evidence="7">
    <location>
        <begin position="313"/>
        <end position="334"/>
    </location>
</feature>
<sequence>MSVELSTTDSHPTKELETVGRLASYKMRAISSLNALQGVLIFLEFICYIFTFFILFTWRVGPEYGFSFRTMISDLWLQIPVMFDYALFISMFIGLYWLLVYQKQFYDPRHERGLSDEFVIILKAIMISFLITLGVSFLLKNTLVYSRVLLVTFLMTTYVEASLFRYIRKRTFHQLKKSGKLRQRVLIVGAGRVGQQLYERYTDSSIRGIELVGFVDERQDDARIIGDLDQLEQVIKQYRVDILYITIPSEKIKINTMLQKIYKYHIDIRIIPELFDRLSSVYEYRQDFDYPCLQIVKTPMRGFNLIMKRSMDIILSAIGIIVGLPLLILVALLIKINSPGPILFKQTRIGRNGVKFTMLKFRSMVNGAEGRKRNLLHRNEATGHSFKLKSDPRVTRVGSVLRKYSIDELPQLWNVLKGEMSLIGPRPSLPEEVQQYSDYHWRRMDVRPGMTGLWQVSGRSDLTFEEWINLDIQYIERWSLAMEMKILIKTVPVVIKGTGAY</sequence>
<evidence type="ECO:0000259" key="8">
    <source>
        <dbReference type="Pfam" id="PF02397"/>
    </source>
</evidence>
<gene>
    <name evidence="9" type="ORF">P0Y55_15390</name>
</gene>
<dbReference type="InterPro" id="IPR003362">
    <property type="entry name" value="Bact_transf"/>
</dbReference>
<dbReference type="GO" id="GO:0016780">
    <property type="term" value="F:phosphotransferase activity, for other substituted phosphate groups"/>
    <property type="evidence" value="ECO:0007669"/>
    <property type="project" value="TreeGrafter"/>
</dbReference>
<keyword evidence="3 9" id="KW-0808">Transferase</keyword>
<dbReference type="Pfam" id="PF02397">
    <property type="entry name" value="Bac_transf"/>
    <property type="match status" value="1"/>
</dbReference>
<name>A0AA95EW19_9BACL</name>
<dbReference type="SUPFAM" id="SSF51735">
    <property type="entry name" value="NAD(P)-binding Rossmann-fold domains"/>
    <property type="match status" value="1"/>
</dbReference>
<evidence type="ECO:0000256" key="6">
    <source>
        <dbReference type="ARBA" id="ARBA00023136"/>
    </source>
</evidence>
<feature type="transmembrane region" description="Helical" evidence="7">
    <location>
        <begin position="120"/>
        <end position="139"/>
    </location>
</feature>
<accession>A0AA95EW19</accession>
<dbReference type="AlphaFoldDB" id="A0AA95EW19"/>
<feature type="transmembrane region" description="Helical" evidence="7">
    <location>
        <begin position="76"/>
        <end position="99"/>
    </location>
</feature>
<feature type="domain" description="Bacterial sugar transferase" evidence="8">
    <location>
        <begin position="308"/>
        <end position="496"/>
    </location>
</feature>
<evidence type="ECO:0000313" key="9">
    <source>
        <dbReference type="EMBL" id="WEK53929.1"/>
    </source>
</evidence>
<dbReference type="Proteomes" id="UP001178662">
    <property type="component" value="Chromosome"/>
</dbReference>
<evidence type="ECO:0000256" key="2">
    <source>
        <dbReference type="ARBA" id="ARBA00006464"/>
    </source>
</evidence>
<dbReference type="InterPro" id="IPR017475">
    <property type="entry name" value="EPS_sugar_tfrase"/>
</dbReference>
<feature type="transmembrane region" description="Helical" evidence="7">
    <location>
        <begin position="35"/>
        <end position="56"/>
    </location>
</feature>
<dbReference type="Pfam" id="PF13727">
    <property type="entry name" value="CoA_binding_3"/>
    <property type="match status" value="1"/>
</dbReference>
<comment type="similarity">
    <text evidence="2">Belongs to the bacterial sugar transferase family.</text>
</comment>
<keyword evidence="10" id="KW-1185">Reference proteome</keyword>
<dbReference type="Gene3D" id="3.40.50.720">
    <property type="entry name" value="NAD(P)-binding Rossmann-like Domain"/>
    <property type="match status" value="1"/>
</dbReference>
<keyword evidence="4 7" id="KW-0812">Transmembrane</keyword>
<dbReference type="GO" id="GO:0016020">
    <property type="term" value="C:membrane"/>
    <property type="evidence" value="ECO:0007669"/>
    <property type="project" value="UniProtKB-SubCell"/>
</dbReference>
<feature type="transmembrane region" description="Helical" evidence="7">
    <location>
        <begin position="145"/>
        <end position="167"/>
    </location>
</feature>
<evidence type="ECO:0000256" key="7">
    <source>
        <dbReference type="SAM" id="Phobius"/>
    </source>
</evidence>
<evidence type="ECO:0000256" key="5">
    <source>
        <dbReference type="ARBA" id="ARBA00022989"/>
    </source>
</evidence>
<evidence type="ECO:0000256" key="1">
    <source>
        <dbReference type="ARBA" id="ARBA00004141"/>
    </source>
</evidence>
<proteinExistence type="inferred from homology"/>
<comment type="subcellular location">
    <subcellularLocation>
        <location evidence="1">Membrane</location>
        <topology evidence="1">Multi-pass membrane protein</topology>
    </subcellularLocation>
</comment>
<evidence type="ECO:0000256" key="3">
    <source>
        <dbReference type="ARBA" id="ARBA00022679"/>
    </source>
</evidence>
<dbReference type="InterPro" id="IPR036291">
    <property type="entry name" value="NAD(P)-bd_dom_sf"/>
</dbReference>
<evidence type="ECO:0000256" key="4">
    <source>
        <dbReference type="ARBA" id="ARBA00022692"/>
    </source>
</evidence>
<reference evidence="9" key="1">
    <citation type="submission" date="2023-03" db="EMBL/GenBank/DDBJ databases">
        <title>Andean soil-derived lignocellulolytic bacterial consortium as a source of novel taxa and putative plastic-active enzymes.</title>
        <authorList>
            <person name="Diaz-Garcia L."/>
            <person name="Chuvochina M."/>
            <person name="Feuerriegel G."/>
            <person name="Bunk B."/>
            <person name="Sproer C."/>
            <person name="Streit W.R."/>
            <person name="Rodriguez L.M."/>
            <person name="Overmann J."/>
            <person name="Jimenez D.J."/>
        </authorList>
    </citation>
    <scope>NUCLEOTIDE SEQUENCE</scope>
    <source>
        <strain evidence="9">MAG 2441</strain>
    </source>
</reference>
<evidence type="ECO:0000313" key="10">
    <source>
        <dbReference type="Proteomes" id="UP001178662"/>
    </source>
</evidence>